<dbReference type="Proteomes" id="UP001497644">
    <property type="component" value="Chromosome 8"/>
</dbReference>
<gene>
    <name evidence="1" type="ORF">LPLAT_LOCUS13098</name>
</gene>
<dbReference type="AlphaFoldDB" id="A0AAV2P7N0"/>
<name>A0AAV2P7N0_9HYME</name>
<sequence length="304" mass="35420">MLDAEYVRCHETAAHILLTIYNMYQECAVQLFLEDAIIEESLMEWYKGYKKLTPKQIGMMIIFEDSDLHAVINYLKFKRVVSCLNKIWVQKSIIQTFMWYFKKYVGHLDVPIQIFQSKQELLTPITSKCNVDKENVLNIVSIWSEDVIAAKNLARSLNQQVVFINTHMDISPDIVFPYADIFFKSAFLSFNLHTVDEYICTNPINPTAHKGLIYDLFYDGMWQKPKKNTYWIHNNILLANATRKDIIECIESATEGFKNWNTMSNDSRMQILSNFATILECNGHKVVFICVYNHCCAKIMTDLS</sequence>
<reference evidence="1" key="1">
    <citation type="submission" date="2024-04" db="EMBL/GenBank/DDBJ databases">
        <authorList>
            <consortium name="Molecular Ecology Group"/>
        </authorList>
    </citation>
    <scope>NUCLEOTIDE SEQUENCE</scope>
</reference>
<accession>A0AAV2P7N0</accession>
<evidence type="ECO:0008006" key="3">
    <source>
        <dbReference type="Google" id="ProtNLM"/>
    </source>
</evidence>
<proteinExistence type="predicted"/>
<dbReference type="GO" id="GO:0016491">
    <property type="term" value="F:oxidoreductase activity"/>
    <property type="evidence" value="ECO:0007669"/>
    <property type="project" value="InterPro"/>
</dbReference>
<protein>
    <recommendedName>
        <fullName evidence="3">Aldehyde dehydrogenase domain-containing protein</fullName>
    </recommendedName>
</protein>
<dbReference type="EMBL" id="OZ034831">
    <property type="protein sequence ID" value="CAL1687933.1"/>
    <property type="molecule type" value="Genomic_DNA"/>
</dbReference>
<dbReference type="Gene3D" id="3.40.605.10">
    <property type="entry name" value="Aldehyde Dehydrogenase, Chain A, domain 1"/>
    <property type="match status" value="1"/>
</dbReference>
<keyword evidence="2" id="KW-1185">Reference proteome</keyword>
<dbReference type="InterPro" id="IPR016161">
    <property type="entry name" value="Ald_DH/histidinol_DH"/>
</dbReference>
<organism evidence="1 2">
    <name type="scientific">Lasius platythorax</name>
    <dbReference type="NCBI Taxonomy" id="488582"/>
    <lineage>
        <taxon>Eukaryota</taxon>
        <taxon>Metazoa</taxon>
        <taxon>Ecdysozoa</taxon>
        <taxon>Arthropoda</taxon>
        <taxon>Hexapoda</taxon>
        <taxon>Insecta</taxon>
        <taxon>Pterygota</taxon>
        <taxon>Neoptera</taxon>
        <taxon>Endopterygota</taxon>
        <taxon>Hymenoptera</taxon>
        <taxon>Apocrita</taxon>
        <taxon>Aculeata</taxon>
        <taxon>Formicoidea</taxon>
        <taxon>Formicidae</taxon>
        <taxon>Formicinae</taxon>
        <taxon>Lasius</taxon>
        <taxon>Lasius</taxon>
    </lineage>
</organism>
<evidence type="ECO:0000313" key="1">
    <source>
        <dbReference type="EMBL" id="CAL1687933.1"/>
    </source>
</evidence>
<dbReference type="InterPro" id="IPR016162">
    <property type="entry name" value="Ald_DH_N"/>
</dbReference>
<evidence type="ECO:0000313" key="2">
    <source>
        <dbReference type="Proteomes" id="UP001497644"/>
    </source>
</evidence>
<dbReference type="SUPFAM" id="SSF53720">
    <property type="entry name" value="ALDH-like"/>
    <property type="match status" value="1"/>
</dbReference>